<reference evidence="1 2" key="1">
    <citation type="submission" date="2018-08" db="EMBL/GenBank/DDBJ databases">
        <title>A genome reference for cultivated species of the human gut microbiota.</title>
        <authorList>
            <person name="Zou Y."/>
            <person name="Xue W."/>
            <person name="Luo G."/>
        </authorList>
    </citation>
    <scope>NUCLEOTIDE SEQUENCE [LARGE SCALE GENOMIC DNA]</scope>
    <source>
        <strain evidence="1 2">AF24-29</strain>
    </source>
</reference>
<accession>A0A412G4B0</accession>
<comment type="caution">
    <text evidence="1">The sequence shown here is derived from an EMBL/GenBank/DDBJ whole genome shotgun (WGS) entry which is preliminary data.</text>
</comment>
<dbReference type="Proteomes" id="UP000284178">
    <property type="component" value="Unassembled WGS sequence"/>
</dbReference>
<dbReference type="RefSeq" id="WP_117894276.1">
    <property type="nucleotide sequence ID" value="NZ_CABJCV010000004.1"/>
</dbReference>
<proteinExistence type="predicted"/>
<dbReference type="EMBL" id="QRUP01000004">
    <property type="protein sequence ID" value="RGR75544.1"/>
    <property type="molecule type" value="Genomic_DNA"/>
</dbReference>
<dbReference type="AlphaFoldDB" id="A0A412G4B0"/>
<gene>
    <name evidence="1" type="ORF">DWY25_04730</name>
</gene>
<organism evidence="1 2">
    <name type="scientific">Holdemania filiformis</name>
    <dbReference type="NCBI Taxonomy" id="61171"/>
    <lineage>
        <taxon>Bacteria</taxon>
        <taxon>Bacillati</taxon>
        <taxon>Bacillota</taxon>
        <taxon>Erysipelotrichia</taxon>
        <taxon>Erysipelotrichales</taxon>
        <taxon>Erysipelotrichaceae</taxon>
        <taxon>Holdemania</taxon>
    </lineage>
</organism>
<dbReference type="GeneID" id="83014709"/>
<name>A0A412G4B0_9FIRM</name>
<evidence type="ECO:0000313" key="1">
    <source>
        <dbReference type="EMBL" id="RGR75544.1"/>
    </source>
</evidence>
<protein>
    <submittedName>
        <fullName evidence="1">Uncharacterized protein</fullName>
    </submittedName>
</protein>
<keyword evidence="2" id="KW-1185">Reference proteome</keyword>
<sequence length="1171" mass="131331">MLILFNLILSMTAIRADCTVMLFYSVKEWVGHQDFWDSEFTADQQMMINSQQITAQFNALGTFSYPKRTSWEVLAGLKTLTVSGNENPDDPNFISAHFGKPIKIRNLQLEAQGWNGAGEVLEKSVWINAEMNWVDGRAELTAGEKVLSTKEKRITLQLDDREVSNLYVVFEESGPQCHYELSYFQIPDYAVKEHVRWTPEKIEDTDIRQVTVCLDGGTYDPDGTQGVWKKESAGVFTPSTSLFVQQEAEIQNQSDFYDYGRGGSIPAYANPEVIKGLDSYSNQISGWYTEEQGGGFRYRYYSYGSKGKAWPWIETSPGWGVQYTANPIYWSQQRNLPNQIWSSEDAGWCQHTTGSRSTPCYKYEGHSSNSRLNSYDVTVVTYKNLYDPQEHWITETGYTLLNTVTGQRDDLGQSDGSPFIYSLDQSGLWQIEARLQDEAGNTAAVTSEIFFIDNTPPTASFDPQGGENWLNQPASVKVTAFDEHSGVKRWRWALSLDGGLHYGRYSEWLPAQSTVLTLDQNGLNRIKVETEDQAGNRGITLSDLYKIDRLPPQSERSWIEDESGKILAEDGQVFTNWVNGEARLSVHTGQVKDQPAVFNSGVDSVTADAPQGEMTLNEQDGVWSAPLINDKEGRQTLTLTACDHAQNCAALATLEWRADRHGPLISWTCTPEDWTNTEVLVQVRAEDELSGVKNVTTPQKQVEGAAAQFTVSENGNYSVLSQDHAGNISTVDIPVGNIDKQPPWAVFDPSEGETDERAITVWITPQDDLSGIKRWRYRVTYDEGQSFIKTSAWFDHDSPQAIELTMAGKCQIVVETLDRAGNEGTSISGYYQLNEGDAAAGQLLAPAAHPGETEYASLRAVCEGCNPQKQQTVTVWLQDEVILEQTLPALPEQTVRIPFELNSQTGILRARVDYELDNDPDNNELCLEIGTISRQFQQTTEEQLEFNGAVMFAVSQGEEQRSYQEMLTLVSPKTDHTYFAGEGIEAGIQYHYVNECAAVINWACKPDTALINVEAKAIFNQGALPVREKYAAGGNYEIPLQRQGDSLILPMMWASQYEGLINDEPVFDKLDEDDQILEAGHRWYTDPLKEPGELLYTLQGEKAGINEFSFKILRAALIDCRLKDQYRIKFADPQDPQTFDTPLWRPYLDWFAQLTGKSALAIKNLEGGADE</sequence>
<evidence type="ECO:0000313" key="2">
    <source>
        <dbReference type="Proteomes" id="UP000284178"/>
    </source>
</evidence>